<name>A0A832WH46_PYRHR</name>
<organism evidence="2 3">
    <name type="scientific">Pyrococcus horikoshii</name>
    <dbReference type="NCBI Taxonomy" id="53953"/>
    <lineage>
        <taxon>Archaea</taxon>
        <taxon>Methanobacteriati</taxon>
        <taxon>Methanobacteriota</taxon>
        <taxon>Thermococci</taxon>
        <taxon>Thermococcales</taxon>
        <taxon>Thermococcaceae</taxon>
        <taxon>Pyrococcus</taxon>
    </lineage>
</organism>
<keyword evidence="1" id="KW-1133">Transmembrane helix</keyword>
<comment type="caution">
    <text evidence="2">The sequence shown here is derived from an EMBL/GenBank/DDBJ whole genome shotgun (WGS) entry which is preliminary data.</text>
</comment>
<dbReference type="AlphaFoldDB" id="A0A832WH46"/>
<dbReference type="RefSeq" id="WP_010885870.1">
    <property type="nucleotide sequence ID" value="NZ_DUJN01000002.1"/>
</dbReference>
<gene>
    <name evidence="2" type="ORF">HA331_03260</name>
</gene>
<sequence>MMEDILKPEYIAFIIKEREKLKKEKAQTIEIPRGESYEIEATVEYFVDSTFERFIYIARSEDSILVARSSEKINTKGEKKFLVKDKKGLKRLLLSEISKSKKVGTKGINFILATIIGVLLSYMANLQEYVILIAAIFGIMGKFLEDIASYYLIGYCES</sequence>
<feature type="transmembrane region" description="Helical" evidence="1">
    <location>
        <begin position="130"/>
        <end position="153"/>
    </location>
</feature>
<keyword evidence="1" id="KW-0472">Membrane</keyword>
<protein>
    <submittedName>
        <fullName evidence="2">Uncharacterized protein</fullName>
    </submittedName>
</protein>
<accession>A0A832WH46</accession>
<reference evidence="2" key="1">
    <citation type="journal article" date="2020" name="bioRxiv">
        <title>A rank-normalized archaeal taxonomy based on genome phylogeny resolves widespread incomplete and uneven classifications.</title>
        <authorList>
            <person name="Rinke C."/>
            <person name="Chuvochina M."/>
            <person name="Mussig A.J."/>
            <person name="Chaumeil P.-A."/>
            <person name="Waite D.W."/>
            <person name="Whitman W.B."/>
            <person name="Parks D.H."/>
            <person name="Hugenholtz P."/>
        </authorList>
    </citation>
    <scope>NUCLEOTIDE SEQUENCE</scope>
    <source>
        <strain evidence="2">UBA8834</strain>
    </source>
</reference>
<dbReference type="GeneID" id="1442652"/>
<feature type="transmembrane region" description="Helical" evidence="1">
    <location>
        <begin position="107"/>
        <end position="124"/>
    </location>
</feature>
<dbReference type="OMA" id="FGKFIYI"/>
<dbReference type="Proteomes" id="UP000617544">
    <property type="component" value="Unassembled WGS sequence"/>
</dbReference>
<proteinExistence type="predicted"/>
<keyword evidence="1" id="KW-0812">Transmembrane</keyword>
<evidence type="ECO:0000256" key="1">
    <source>
        <dbReference type="SAM" id="Phobius"/>
    </source>
</evidence>
<evidence type="ECO:0000313" key="2">
    <source>
        <dbReference type="EMBL" id="HII60770.1"/>
    </source>
</evidence>
<evidence type="ECO:0000313" key="3">
    <source>
        <dbReference type="Proteomes" id="UP000617544"/>
    </source>
</evidence>
<dbReference type="EMBL" id="DUJN01000002">
    <property type="protein sequence ID" value="HII60770.1"/>
    <property type="molecule type" value="Genomic_DNA"/>
</dbReference>